<proteinExistence type="predicted"/>
<evidence type="ECO:0000313" key="2">
    <source>
        <dbReference type="Proteomes" id="UP000037175"/>
    </source>
</evidence>
<sequence length="49" mass="5712">MSESTIQVQKRELIDGYHGVLPIVFSIAGESYTLRNNWHILHIRIKVFT</sequence>
<evidence type="ECO:0000313" key="1">
    <source>
        <dbReference type="EMBL" id="KNZ70392.1"/>
    </source>
</evidence>
<dbReference type="EMBL" id="LGTE01000004">
    <property type="protein sequence ID" value="KNZ70392.1"/>
    <property type="molecule type" value="Genomic_DNA"/>
</dbReference>
<gene>
    <name evidence="1" type="ORF">Tfer_0956</name>
</gene>
<name>A0A0L6W490_9FIRM</name>
<dbReference type="AlphaFoldDB" id="A0A0L6W490"/>
<organism evidence="1 2">
    <name type="scientific">Thermincola ferriacetica</name>
    <dbReference type="NCBI Taxonomy" id="281456"/>
    <lineage>
        <taxon>Bacteria</taxon>
        <taxon>Bacillati</taxon>
        <taxon>Bacillota</taxon>
        <taxon>Clostridia</taxon>
        <taxon>Eubacteriales</taxon>
        <taxon>Thermincolaceae</taxon>
        <taxon>Thermincola</taxon>
    </lineage>
</organism>
<comment type="caution">
    <text evidence="1">The sequence shown here is derived from an EMBL/GenBank/DDBJ whole genome shotgun (WGS) entry which is preliminary data.</text>
</comment>
<dbReference type="Proteomes" id="UP000037175">
    <property type="component" value="Unassembled WGS sequence"/>
</dbReference>
<keyword evidence="2" id="KW-1185">Reference proteome</keyword>
<accession>A0A0L6W490</accession>
<protein>
    <submittedName>
        <fullName evidence="1">Uncharacterized protein</fullName>
    </submittedName>
</protein>
<reference evidence="2" key="1">
    <citation type="submission" date="2015-07" db="EMBL/GenBank/DDBJ databases">
        <title>Complete Genome of Thermincola ferriacetica strain Z-0001T.</title>
        <authorList>
            <person name="Lusk B."/>
            <person name="Badalamenti J.P."/>
            <person name="Parameswaran P."/>
            <person name="Bond D.R."/>
            <person name="Torres C.I."/>
        </authorList>
    </citation>
    <scope>NUCLEOTIDE SEQUENCE [LARGE SCALE GENOMIC DNA]</scope>
    <source>
        <strain evidence="2">Z-0001</strain>
    </source>
</reference>